<gene>
    <name evidence="2" type="ORF">MELIAE_LOCUS4757</name>
</gene>
<evidence type="ECO:0000313" key="2">
    <source>
        <dbReference type="EMBL" id="CAH0552565.1"/>
    </source>
</evidence>
<protein>
    <submittedName>
        <fullName evidence="2">Uncharacterized protein</fullName>
    </submittedName>
</protein>
<proteinExistence type="predicted"/>
<sequence>MMTRCICEKTLGKIKVKLQCHCCKKWAHQEYTGVLSNWTCAECEEEASSTEDDADSKNEAVDSSGSEPKAVTKIKNKRSTSQKKFTLNDVMIKLEKI</sequence>
<feature type="region of interest" description="Disordered" evidence="1">
    <location>
        <begin position="47"/>
        <end position="79"/>
    </location>
</feature>
<dbReference type="Gene3D" id="2.60.120.650">
    <property type="entry name" value="Cupin"/>
    <property type="match status" value="1"/>
</dbReference>
<evidence type="ECO:0000313" key="3">
    <source>
        <dbReference type="Proteomes" id="UP001154078"/>
    </source>
</evidence>
<dbReference type="Proteomes" id="UP001154078">
    <property type="component" value="Chromosome 3"/>
</dbReference>
<dbReference type="AlphaFoldDB" id="A0A9P0B0J9"/>
<keyword evidence="3" id="KW-1185">Reference proteome</keyword>
<dbReference type="InterPro" id="IPR011011">
    <property type="entry name" value="Znf_FYVE_PHD"/>
</dbReference>
<evidence type="ECO:0000256" key="1">
    <source>
        <dbReference type="SAM" id="MobiDB-lite"/>
    </source>
</evidence>
<organism evidence="2 3">
    <name type="scientific">Brassicogethes aeneus</name>
    <name type="common">Rape pollen beetle</name>
    <name type="synonym">Meligethes aeneus</name>
    <dbReference type="NCBI Taxonomy" id="1431903"/>
    <lineage>
        <taxon>Eukaryota</taxon>
        <taxon>Metazoa</taxon>
        <taxon>Ecdysozoa</taxon>
        <taxon>Arthropoda</taxon>
        <taxon>Hexapoda</taxon>
        <taxon>Insecta</taxon>
        <taxon>Pterygota</taxon>
        <taxon>Neoptera</taxon>
        <taxon>Endopterygota</taxon>
        <taxon>Coleoptera</taxon>
        <taxon>Polyphaga</taxon>
        <taxon>Cucujiformia</taxon>
        <taxon>Nitidulidae</taxon>
        <taxon>Meligethinae</taxon>
        <taxon>Brassicogethes</taxon>
    </lineage>
</organism>
<dbReference type="EMBL" id="OV121134">
    <property type="protein sequence ID" value="CAH0552565.1"/>
    <property type="molecule type" value="Genomic_DNA"/>
</dbReference>
<dbReference type="SUPFAM" id="SSF57903">
    <property type="entry name" value="FYVE/PHD zinc finger"/>
    <property type="match status" value="1"/>
</dbReference>
<reference evidence="2" key="1">
    <citation type="submission" date="2021-12" db="EMBL/GenBank/DDBJ databases">
        <authorList>
            <person name="King R."/>
        </authorList>
    </citation>
    <scope>NUCLEOTIDE SEQUENCE</scope>
</reference>
<accession>A0A9P0B0J9</accession>
<name>A0A9P0B0J9_BRAAE</name>